<accession>D9R5D5</accession>
<protein>
    <submittedName>
        <fullName evidence="1">Uncharacterized protein</fullName>
    </submittedName>
</protein>
<sequence length="71" mass="8273">MNNSWTRPVILRKDVDKIKESVKIGDKFIYKTIYKDVDDGTVRPKIERVAVVKKYPHIVQVVNAKRPGHLK</sequence>
<dbReference type="STRING" id="610130.Closa_0715"/>
<dbReference type="HOGENOM" id="CLU_2733010_0_0_9"/>
<proteinExistence type="predicted"/>
<name>D9R5D5_LACSW</name>
<reference evidence="1" key="1">
    <citation type="submission" date="2010-07" db="EMBL/GenBank/DDBJ databases">
        <title>Complete sequence of Clostridium saccharolyticum WM1.</title>
        <authorList>
            <consortium name="US DOE Joint Genome Institute"/>
            <person name="Lucas S."/>
            <person name="Copeland A."/>
            <person name="Lapidus A."/>
            <person name="Cheng J.-F."/>
            <person name="Bruce D."/>
            <person name="Goodwin L."/>
            <person name="Pitluck S."/>
            <person name="Chertkov O."/>
            <person name="Detter J.C."/>
            <person name="Han C."/>
            <person name="Tapia R."/>
            <person name="Land M."/>
            <person name="Hauser L."/>
            <person name="Chang Y.-J."/>
            <person name="Jeffries C."/>
            <person name="Kyrpides N."/>
            <person name="Ivanova N."/>
            <person name="Mikhailova N."/>
            <person name="Mouttaki H."/>
            <person name="Lin L."/>
            <person name="Zhou J."/>
            <person name="Hemme C.L."/>
            <person name="Woyke T."/>
        </authorList>
    </citation>
    <scope>NUCLEOTIDE SEQUENCE [LARGE SCALE GENOMIC DNA]</scope>
    <source>
        <strain evidence="1">WM1</strain>
    </source>
</reference>
<dbReference type="PaxDb" id="610130-Closa_0715"/>
<dbReference type="KEGG" id="csh:Closa_0715"/>
<gene>
    <name evidence="1" type="ordered locus">Closa_0715</name>
</gene>
<evidence type="ECO:0000313" key="2">
    <source>
        <dbReference type="Proteomes" id="UP000001662"/>
    </source>
</evidence>
<evidence type="ECO:0000313" key="1">
    <source>
        <dbReference type="EMBL" id="ADL03341.1"/>
    </source>
</evidence>
<dbReference type="Proteomes" id="UP000001662">
    <property type="component" value="Chromosome"/>
</dbReference>
<dbReference type="AlphaFoldDB" id="D9R5D5"/>
<dbReference type="EMBL" id="CP002109">
    <property type="protein sequence ID" value="ADL03341.1"/>
    <property type="molecule type" value="Genomic_DNA"/>
</dbReference>
<dbReference type="RefSeq" id="WP_013271436.1">
    <property type="nucleotide sequence ID" value="NC_014376.1"/>
</dbReference>
<organism evidence="1 2">
    <name type="scientific">Lacrimispora saccharolytica (strain ATCC 35040 / DSM 2544 / NRCC 2533 / WM1)</name>
    <name type="common">Clostridium saccharolyticum</name>
    <dbReference type="NCBI Taxonomy" id="610130"/>
    <lineage>
        <taxon>Bacteria</taxon>
        <taxon>Bacillati</taxon>
        <taxon>Bacillota</taxon>
        <taxon>Clostridia</taxon>
        <taxon>Lachnospirales</taxon>
        <taxon>Lachnospiraceae</taxon>
        <taxon>Lacrimispora</taxon>
    </lineage>
</organism>
<dbReference type="OrthoDB" id="1907498at2"/>
<keyword evidence="2" id="KW-1185">Reference proteome</keyword>